<dbReference type="EMBL" id="MEXM01000019">
    <property type="protein sequence ID" value="OGD01150.1"/>
    <property type="molecule type" value="Genomic_DNA"/>
</dbReference>
<reference evidence="3 4" key="1">
    <citation type="journal article" date="2016" name="Nat. Commun.">
        <title>Thousands of microbial genomes shed light on interconnected biogeochemical processes in an aquifer system.</title>
        <authorList>
            <person name="Anantharaman K."/>
            <person name="Brown C.T."/>
            <person name="Hug L.A."/>
            <person name="Sharon I."/>
            <person name="Castelle C.J."/>
            <person name="Probst A.J."/>
            <person name="Thomas B.C."/>
            <person name="Singh A."/>
            <person name="Wilkins M.J."/>
            <person name="Karaoz U."/>
            <person name="Brodie E.L."/>
            <person name="Williams K.H."/>
            <person name="Hubbard S.S."/>
            <person name="Banfield J.F."/>
        </authorList>
    </citation>
    <scope>NUCLEOTIDE SEQUENCE [LARGE SCALE GENOMIC DNA]</scope>
</reference>
<dbReference type="Pfam" id="PF13632">
    <property type="entry name" value="Glyco_trans_2_3"/>
    <property type="match status" value="1"/>
</dbReference>
<protein>
    <recommendedName>
        <fullName evidence="2">Glycosyltransferase 2-like domain-containing protein</fullName>
    </recommendedName>
</protein>
<feature type="domain" description="Glycosyltransferase 2-like" evidence="2">
    <location>
        <begin position="199"/>
        <end position="426"/>
    </location>
</feature>
<keyword evidence="1" id="KW-0812">Transmembrane</keyword>
<name>A0A1F4Z4S8_9BACT</name>
<accession>A0A1F4Z4S8</accession>
<feature type="transmembrane region" description="Helical" evidence="1">
    <location>
        <begin position="452"/>
        <end position="470"/>
    </location>
</feature>
<evidence type="ECO:0000259" key="2">
    <source>
        <dbReference type="Pfam" id="PF13632"/>
    </source>
</evidence>
<feature type="transmembrane region" description="Helical" evidence="1">
    <location>
        <begin position="377"/>
        <end position="400"/>
    </location>
</feature>
<feature type="transmembrane region" description="Helical" evidence="1">
    <location>
        <begin position="412"/>
        <end position="432"/>
    </location>
</feature>
<evidence type="ECO:0000256" key="1">
    <source>
        <dbReference type="SAM" id="Phobius"/>
    </source>
</evidence>
<organism evidence="3 4">
    <name type="scientific">Candidatus Amesbacteria bacterium RIFCSPLOWO2_01_FULL_47_33</name>
    <dbReference type="NCBI Taxonomy" id="1797258"/>
    <lineage>
        <taxon>Bacteria</taxon>
        <taxon>Candidatus Amesiibacteriota</taxon>
    </lineage>
</organism>
<dbReference type="PANTHER" id="PTHR36851:SF1">
    <property type="entry name" value="GLYCO_TRANS_2-LIKE DOMAIN-CONTAINING PROTEIN"/>
    <property type="match status" value="1"/>
</dbReference>
<evidence type="ECO:0000313" key="4">
    <source>
        <dbReference type="Proteomes" id="UP000176822"/>
    </source>
</evidence>
<feature type="transmembrane region" description="Helical" evidence="1">
    <location>
        <begin position="20"/>
        <end position="42"/>
    </location>
</feature>
<evidence type="ECO:0000313" key="3">
    <source>
        <dbReference type="EMBL" id="OGD01150.1"/>
    </source>
</evidence>
<comment type="caution">
    <text evidence="3">The sequence shown here is derived from an EMBL/GenBank/DDBJ whole genome shotgun (WGS) entry which is preliminary data.</text>
</comment>
<dbReference type="Proteomes" id="UP000176822">
    <property type="component" value="Unassembled WGS sequence"/>
</dbReference>
<dbReference type="PANTHER" id="PTHR36851">
    <property type="entry name" value="UNNAMED PRODUCT"/>
    <property type="match status" value="1"/>
</dbReference>
<gene>
    <name evidence="3" type="ORF">A2972_02880</name>
</gene>
<dbReference type="Gene3D" id="3.90.550.10">
    <property type="entry name" value="Spore Coat Polysaccharide Biosynthesis Protein SpsA, Chain A"/>
    <property type="match status" value="1"/>
</dbReference>
<proteinExistence type="predicted"/>
<dbReference type="InterPro" id="IPR029044">
    <property type="entry name" value="Nucleotide-diphossugar_trans"/>
</dbReference>
<dbReference type="SUPFAM" id="SSF53448">
    <property type="entry name" value="Nucleotide-diphospho-sugar transferases"/>
    <property type="match status" value="1"/>
</dbReference>
<dbReference type="InterPro" id="IPR001173">
    <property type="entry name" value="Glyco_trans_2-like"/>
</dbReference>
<sequence length="491" mass="56874">MEMNKRTKRLLEIMPGFVSWNMILFLVWGGYFFPVFTAYFILAFDVYWVYKGFSLTLAAVVSHFKIKATELTDWMLEVKGFGDWQKVKHIVMIMVANEPAKIYTATLEALTKQDFPLKNIVVVMATEGRYPKGQEESVILKSKYGKMFGEFLVTVHPGNIPGEIKGKSSNEAWASKEAKKILVDEKGWDIQYLTITSNDADAVLHPKYFSCLTFKFLDDPKRYETFWQPAIVFYNNIWKIPAPNRVINTFSNVWQTGLLARKDRLINFSNYSASLAMIHKIGYWDTDVIPEDYRIFFKAFFQLGGRVEVEPIFLASSADAAESSTRWKTFINEYEQKKRWAWGVSDLPLFINMYFRQPGVSFMNKTLRMLRLAADHLLWPVNWFIITVGVSVVTLVNPVFKRTALGFMLPRISSGILTITLVFLVVLLVIEFRQRPPRPAGVSKWKVWLSPLEFFWMPVAGFFFNALPGLDAHTRLMLGRYIEYRITEKVK</sequence>
<keyword evidence="1" id="KW-0472">Membrane</keyword>
<dbReference type="AlphaFoldDB" id="A0A1F4Z4S8"/>
<keyword evidence="1" id="KW-1133">Transmembrane helix</keyword>